<name>A0A6P8IFP5_ACTTE</name>
<dbReference type="PANTHER" id="PTHR46129">
    <property type="entry name" value="SYNAPTOTAGMIN 14, ISOFORM D"/>
    <property type="match status" value="1"/>
</dbReference>
<dbReference type="PROSITE" id="PS50004">
    <property type="entry name" value="C2"/>
    <property type="match status" value="1"/>
</dbReference>
<evidence type="ECO:0000313" key="4">
    <source>
        <dbReference type="Proteomes" id="UP000515163"/>
    </source>
</evidence>
<gene>
    <name evidence="5" type="primary">LOC116300744</name>
</gene>
<keyword evidence="2" id="KW-0472">Membrane</keyword>
<dbReference type="Pfam" id="PF00168">
    <property type="entry name" value="C2"/>
    <property type="match status" value="1"/>
</dbReference>
<accession>A0A6P8IFP5</accession>
<evidence type="ECO:0000313" key="5">
    <source>
        <dbReference type="RefSeq" id="XP_031565564.1"/>
    </source>
</evidence>
<dbReference type="InterPro" id="IPR035892">
    <property type="entry name" value="C2_domain_sf"/>
</dbReference>
<keyword evidence="4" id="KW-1185">Reference proteome</keyword>
<dbReference type="GeneID" id="116300744"/>
<keyword evidence="2" id="KW-0812">Transmembrane</keyword>
<dbReference type="SUPFAM" id="SSF49562">
    <property type="entry name" value="C2 domain (Calcium/lipid-binding domain, CaLB)"/>
    <property type="match status" value="1"/>
</dbReference>
<dbReference type="InterPro" id="IPR043541">
    <property type="entry name" value="SYT14/14L/16"/>
</dbReference>
<proteinExistence type="predicted"/>
<organism evidence="4 5">
    <name type="scientific">Actinia tenebrosa</name>
    <name type="common">Australian red waratah sea anemone</name>
    <dbReference type="NCBI Taxonomy" id="6105"/>
    <lineage>
        <taxon>Eukaryota</taxon>
        <taxon>Metazoa</taxon>
        <taxon>Cnidaria</taxon>
        <taxon>Anthozoa</taxon>
        <taxon>Hexacorallia</taxon>
        <taxon>Actiniaria</taxon>
        <taxon>Actiniidae</taxon>
        <taxon>Actinia</taxon>
    </lineage>
</organism>
<feature type="region of interest" description="Disordered" evidence="1">
    <location>
        <begin position="62"/>
        <end position="93"/>
    </location>
</feature>
<feature type="transmembrane region" description="Helical" evidence="2">
    <location>
        <begin position="20"/>
        <end position="40"/>
    </location>
</feature>
<evidence type="ECO:0000256" key="2">
    <source>
        <dbReference type="SAM" id="Phobius"/>
    </source>
</evidence>
<dbReference type="OrthoDB" id="5978493at2759"/>
<evidence type="ECO:0000259" key="3">
    <source>
        <dbReference type="PROSITE" id="PS50004"/>
    </source>
</evidence>
<dbReference type="AlphaFoldDB" id="A0A6P8IFP5"/>
<dbReference type="PANTHER" id="PTHR46129:SF2">
    <property type="entry name" value="SYNAPTOTAGMIN 14, ISOFORM D"/>
    <property type="match status" value="1"/>
</dbReference>
<dbReference type="Proteomes" id="UP000515163">
    <property type="component" value="Unplaced"/>
</dbReference>
<protein>
    <submittedName>
        <fullName evidence="5">Synaptotagmin-3-like isoform X1</fullName>
    </submittedName>
</protein>
<dbReference type="InterPro" id="IPR000008">
    <property type="entry name" value="C2_dom"/>
</dbReference>
<sequence>MLLTVSMVFGIIPSGYVPAISFLGLILILLLGLLAMYYCLTHDLCPCAQTEQKAGYEELQLGEDNEGTDEDTYKSSLSPKSVPEIVTPSDGTDAERYTRPAVSAYGDVTGEQRGKDLTDVGSIRSTGTAKGSLANAVYMGKVFLMAEFFPDVGRVGFSIVEARSIPSKSKGGGTYAKFHVTLLPDKKQRFKTKALKTPDPQYKETFVFDRLMKEDLFRVAVRMRVYGQTGVSKEKYIGELSLQLADLVMAPNMRIETWRDILRPSTPGTATP</sequence>
<dbReference type="Gene3D" id="2.60.40.150">
    <property type="entry name" value="C2 domain"/>
    <property type="match status" value="1"/>
</dbReference>
<dbReference type="KEGG" id="aten:116300744"/>
<reference evidence="5" key="1">
    <citation type="submission" date="2025-08" db="UniProtKB">
        <authorList>
            <consortium name="RefSeq"/>
        </authorList>
    </citation>
    <scope>IDENTIFICATION</scope>
    <source>
        <tissue evidence="5">Tentacle</tissue>
    </source>
</reference>
<dbReference type="RefSeq" id="XP_031565564.1">
    <property type="nucleotide sequence ID" value="XM_031709704.1"/>
</dbReference>
<keyword evidence="2" id="KW-1133">Transmembrane helix</keyword>
<dbReference type="InParanoid" id="A0A6P8IFP5"/>
<evidence type="ECO:0000256" key="1">
    <source>
        <dbReference type="SAM" id="MobiDB-lite"/>
    </source>
</evidence>
<feature type="domain" description="C2" evidence="3">
    <location>
        <begin position="138"/>
        <end position="259"/>
    </location>
</feature>
<dbReference type="GO" id="GO:0005543">
    <property type="term" value="F:phospholipid binding"/>
    <property type="evidence" value="ECO:0007669"/>
    <property type="project" value="TreeGrafter"/>
</dbReference>